<accession>A0A1I3JG50</accession>
<dbReference type="OrthoDB" id="9938263at2"/>
<name>A0A1I3JG50_9HYPH</name>
<dbReference type="EMBL" id="FORF01000004">
    <property type="protein sequence ID" value="SFI59262.1"/>
    <property type="molecule type" value="Genomic_DNA"/>
</dbReference>
<protein>
    <submittedName>
        <fullName evidence="2">Uncharacterized protein</fullName>
    </submittedName>
</protein>
<organism evidence="2 3">
    <name type="scientific">Aquamicrobium aerolatum DSM 21857</name>
    <dbReference type="NCBI Taxonomy" id="1121003"/>
    <lineage>
        <taxon>Bacteria</taxon>
        <taxon>Pseudomonadati</taxon>
        <taxon>Pseudomonadota</taxon>
        <taxon>Alphaproteobacteria</taxon>
        <taxon>Hyphomicrobiales</taxon>
        <taxon>Phyllobacteriaceae</taxon>
        <taxon>Aerobium</taxon>
    </lineage>
</organism>
<dbReference type="RefSeq" id="WP_139207839.1">
    <property type="nucleotide sequence ID" value="NZ_FORF01000004.1"/>
</dbReference>
<dbReference type="STRING" id="1121003.SAMN03080618_00844"/>
<keyword evidence="1" id="KW-0175">Coiled coil</keyword>
<evidence type="ECO:0000313" key="3">
    <source>
        <dbReference type="Proteomes" id="UP000242763"/>
    </source>
</evidence>
<evidence type="ECO:0000256" key="1">
    <source>
        <dbReference type="SAM" id="Coils"/>
    </source>
</evidence>
<sequence length="227" mass="24487">MLKQIKKMLTGPLPTTAKIDKASASIEIPALEVALATAQDRRAALLLDGSVDEILAAERAVDEARIELERGQVALVELERRRAEAEAKAARDALESRRGEVEAKVAHAVKRIEAEYPKHAEAIAELAALAKEADASAHAWLRAIIDDEAGGLPPVVSVATSLGWDAEFFSNPDFSDAIVLPPVCDFDGYNDEKSFVTHMHHFAVYGGGMGGDKLLTQQAQGPRWGRV</sequence>
<proteinExistence type="predicted"/>
<dbReference type="Proteomes" id="UP000242763">
    <property type="component" value="Unassembled WGS sequence"/>
</dbReference>
<gene>
    <name evidence="2" type="ORF">SAMN03080618_00844</name>
</gene>
<reference evidence="3" key="1">
    <citation type="submission" date="2016-10" db="EMBL/GenBank/DDBJ databases">
        <authorList>
            <person name="Varghese N."/>
            <person name="Submissions S."/>
        </authorList>
    </citation>
    <scope>NUCLEOTIDE SEQUENCE [LARGE SCALE GENOMIC DNA]</scope>
    <source>
        <strain evidence="3">DSM 21857</strain>
    </source>
</reference>
<feature type="coiled-coil region" evidence="1">
    <location>
        <begin position="61"/>
        <end position="104"/>
    </location>
</feature>
<keyword evidence="3" id="KW-1185">Reference proteome</keyword>
<evidence type="ECO:0000313" key="2">
    <source>
        <dbReference type="EMBL" id="SFI59262.1"/>
    </source>
</evidence>
<dbReference type="AlphaFoldDB" id="A0A1I3JG50"/>